<feature type="transmembrane region" description="Helical" evidence="1">
    <location>
        <begin position="283"/>
        <end position="303"/>
    </location>
</feature>
<evidence type="ECO:0000313" key="3">
    <source>
        <dbReference type="Proteomes" id="UP000230108"/>
    </source>
</evidence>
<feature type="transmembrane region" description="Helical" evidence="1">
    <location>
        <begin position="350"/>
        <end position="373"/>
    </location>
</feature>
<feature type="transmembrane region" description="Helical" evidence="1">
    <location>
        <begin position="63"/>
        <end position="86"/>
    </location>
</feature>
<keyword evidence="1" id="KW-0472">Membrane</keyword>
<feature type="transmembrane region" description="Helical" evidence="1">
    <location>
        <begin position="98"/>
        <end position="116"/>
    </location>
</feature>
<feature type="transmembrane region" description="Helical" evidence="1">
    <location>
        <begin position="198"/>
        <end position="218"/>
    </location>
</feature>
<protein>
    <recommendedName>
        <fullName evidence="4">Membrane protein 6-pyruvoyl-tetrahydropterin synthase-related domain-containing protein</fullName>
    </recommendedName>
</protein>
<comment type="caution">
    <text evidence="2">The sequence shown here is derived from an EMBL/GenBank/DDBJ whole genome shotgun (WGS) entry which is preliminary data.</text>
</comment>
<feature type="transmembrane region" description="Helical" evidence="1">
    <location>
        <begin position="385"/>
        <end position="404"/>
    </location>
</feature>
<feature type="non-terminal residue" evidence="2">
    <location>
        <position position="1"/>
    </location>
</feature>
<name>A0A2M7QE07_9BACT</name>
<proteinExistence type="predicted"/>
<evidence type="ECO:0000313" key="2">
    <source>
        <dbReference type="EMBL" id="PIY69103.1"/>
    </source>
</evidence>
<keyword evidence="1" id="KW-1133">Transmembrane helix</keyword>
<dbReference type="Proteomes" id="UP000230108">
    <property type="component" value="Unassembled WGS sequence"/>
</dbReference>
<reference evidence="3" key="1">
    <citation type="submission" date="2017-09" db="EMBL/GenBank/DDBJ databases">
        <title>Depth-based differentiation of microbial function through sediment-hosted aquifers and enrichment of novel symbionts in the deep terrestrial subsurface.</title>
        <authorList>
            <person name="Probst A.J."/>
            <person name="Ladd B."/>
            <person name="Jarett J.K."/>
            <person name="Geller-Mcgrath D.E."/>
            <person name="Sieber C.M.K."/>
            <person name="Emerson J.B."/>
            <person name="Anantharaman K."/>
            <person name="Thomas B.C."/>
            <person name="Malmstrom R."/>
            <person name="Stieglmeier M."/>
            <person name="Klingl A."/>
            <person name="Woyke T."/>
            <person name="Ryan C.M."/>
            <person name="Banfield J.F."/>
        </authorList>
    </citation>
    <scope>NUCLEOTIDE SEQUENCE [LARGE SCALE GENOMIC DNA]</scope>
</reference>
<gene>
    <name evidence="2" type="ORF">COY90_02445</name>
</gene>
<feature type="transmembrane region" description="Helical" evidence="1">
    <location>
        <begin position="1194"/>
        <end position="1216"/>
    </location>
</feature>
<sequence>LTGWDNLHPEFNFGLNIYRSIFSVWQEYQGLGLLAGMAHASDLPRQLFLLLTSFVLPSSSLRYVFHFLMLLVGTLGIYTFIEGFFLRHKDEDLRQKTAFLGALFYLLNLGTIQYFFVPFEPYSTFWGFFPWELFVFFKLLNHPSKKNVIIFTLVNFLAVPQAYVQTLFLVYLLCLGSIIVGDIVLHKSLIHMRSYLKLLLIIFCVNAFWLIPNAYFTFKNVLVTQQAMNNQMNNERFFQINKKRGTIQDFALLKEFYFDFINSETNSKDLGYMMQPWRDHYKSQTVTFVGYALFVVVIFGLFGRNKNNKYLWGIFALACLAFLSDTPLFADLNNIIRSIPLINQIFRNPFTKFIVPTVFVFSVFFSAGVSTLVDGKILRNHRKTSNIFLSILFVCIVVMGYPIFRGYLFYSKSRLVIPDKYFKLFNYFASQDKNARIMNMPQDSYWGWGSYRWGAIGSGFLWYGIEQPIMDRAFDVWSKPLEGYYWELNYALKKQDIGLFNQVLQKYNIKYIIFDESYIPSDSMPLKFLLKQEGNMLFNNTTVQKKFEVDGIRVYEISPGIESINNIVLIDKLPSVDISNSFDNIDTAFSTLGIYKSPVEHDKAEYVFPFQSLFTNRPQIDSSIQITEDDKSYNIMTPLLPGNYNIQIPSSINQNEKTQPVNIYAKKDKETLTLLFKEVNPRIFINTTELKEKQYAITTEFQVKGNVFIVDINNKDFFPIHSLKNQLVLIGSAYLDKDSLPNEVNIYSVEQGSHKQIGFNDFSATTVCNKQLSDEAPPAEVSASSGLILKAKSHAVCATYQASLKGISSTSLNHLSFSYNSSQNELPHYCYFNSIENTCLNDNIIPRSGFSQQEKGFSEYFESNSVDSSGYLTMIVDPGDNAIANHNGKIQYNNIQFASYPLIASATITSEQLNHLSSLSWQNIDIPAQSEMIVQFPKLSNSKAINGIISQSLYKKSGFDHNKLLEGETNISERDENGVKSLRLLSEDNFLNFWINLPEWDNGNSYLISTDMRRLSGMRPIVNISSMSNKYKYVNTFVPAKNTLTKNYYLIGPNTEFDKGLQILFNASSFNQIPTVFEIKDVSITPLPYSFLSQIKLQKADVNPIINGTIPIVSIKSNVPRYDVQTDYETKSTIVLMQSFHEGWIAYEVYENNTFAQLFPSMNGREIKEHILINNWANGWELSPRKHNVVIIFWPQYLEFIGFGLLGLTLLGILTYRQRE</sequence>
<evidence type="ECO:0008006" key="4">
    <source>
        <dbReference type="Google" id="ProtNLM"/>
    </source>
</evidence>
<feature type="transmembrane region" description="Helical" evidence="1">
    <location>
        <begin position="310"/>
        <end position="330"/>
    </location>
</feature>
<accession>A0A2M7QE07</accession>
<evidence type="ECO:0000256" key="1">
    <source>
        <dbReference type="SAM" id="Phobius"/>
    </source>
</evidence>
<dbReference type="AlphaFoldDB" id="A0A2M7QE07"/>
<organism evidence="2 3">
    <name type="scientific">Candidatus Roizmanbacteria bacterium CG_4_10_14_0_8_um_filter_39_9</name>
    <dbReference type="NCBI Taxonomy" id="1974829"/>
    <lineage>
        <taxon>Bacteria</taxon>
        <taxon>Candidatus Roizmaniibacteriota</taxon>
    </lineage>
</organism>
<dbReference type="EMBL" id="PFLF01000052">
    <property type="protein sequence ID" value="PIY69103.1"/>
    <property type="molecule type" value="Genomic_DNA"/>
</dbReference>
<feature type="transmembrane region" description="Helical" evidence="1">
    <location>
        <begin position="169"/>
        <end position="186"/>
    </location>
</feature>
<keyword evidence="1" id="KW-0812">Transmembrane</keyword>